<dbReference type="InterPro" id="IPR011545">
    <property type="entry name" value="DEAD/DEAH_box_helicase_dom"/>
</dbReference>
<dbReference type="FunFam" id="3.40.50.300:FF:000489">
    <property type="entry name" value="Primosome assembly protein PriA"/>
    <property type="match status" value="1"/>
</dbReference>
<dbReference type="GO" id="GO:0005524">
    <property type="term" value="F:ATP binding"/>
    <property type="evidence" value="ECO:0007669"/>
    <property type="project" value="UniProtKB-UniRule"/>
</dbReference>
<evidence type="ECO:0000256" key="4">
    <source>
        <dbReference type="ARBA" id="ARBA00022741"/>
    </source>
</evidence>
<dbReference type="Pfam" id="PF18319">
    <property type="entry name" value="Zn_ribbon_PriA"/>
    <property type="match status" value="1"/>
</dbReference>
<feature type="binding site" evidence="12">
    <location>
        <position position="435"/>
    </location>
    <ligand>
        <name>Zn(2+)</name>
        <dbReference type="ChEBI" id="CHEBI:29105"/>
        <label>1</label>
    </ligand>
</feature>
<protein>
    <recommendedName>
        <fullName evidence="12">Replication restart protein PriA</fullName>
    </recommendedName>
    <alternativeName>
        <fullName evidence="12">ATP-dependent DNA helicase PriA</fullName>
        <ecNumber evidence="12">5.6.2.4</ecNumber>
    </alternativeName>
    <alternativeName>
        <fullName evidence="12">DNA 3'-5' helicase PriA</fullName>
    </alternativeName>
</protein>
<dbReference type="Gene3D" id="3.40.1440.60">
    <property type="entry name" value="PriA, 3(prime) DNA-binding domain"/>
    <property type="match status" value="1"/>
</dbReference>
<keyword evidence="7 12" id="KW-0862">Zinc</keyword>
<evidence type="ECO:0000256" key="10">
    <source>
        <dbReference type="ARBA" id="ARBA00023235"/>
    </source>
</evidence>
<evidence type="ECO:0000259" key="13">
    <source>
        <dbReference type="PROSITE" id="PS51192"/>
    </source>
</evidence>
<dbReference type="Proteomes" id="UP000248795">
    <property type="component" value="Unassembled WGS sequence"/>
</dbReference>
<keyword evidence="10 12" id="KW-0413">Isomerase</keyword>
<dbReference type="SUPFAM" id="SSF52540">
    <property type="entry name" value="P-loop containing nucleoside triphosphate hydrolases"/>
    <property type="match status" value="2"/>
</dbReference>
<keyword evidence="4 12" id="KW-0547">Nucleotide-binding</keyword>
<dbReference type="InterPro" id="IPR042115">
    <property type="entry name" value="PriA_3primeBD_sf"/>
</dbReference>
<evidence type="ECO:0000313" key="14">
    <source>
        <dbReference type="EMBL" id="PZF75275.1"/>
    </source>
</evidence>
<feature type="binding site" evidence="12">
    <location>
        <position position="459"/>
    </location>
    <ligand>
        <name>Zn(2+)</name>
        <dbReference type="ChEBI" id="CHEBI:29105"/>
        <label>2</label>
    </ligand>
</feature>
<dbReference type="SMART" id="SM00490">
    <property type="entry name" value="HELICc"/>
    <property type="match status" value="1"/>
</dbReference>
<dbReference type="GO" id="GO:0006270">
    <property type="term" value="P:DNA replication initiation"/>
    <property type="evidence" value="ECO:0007669"/>
    <property type="project" value="TreeGrafter"/>
</dbReference>
<comment type="subunit">
    <text evidence="12">Component of the replication restart primosome.</text>
</comment>
<reference evidence="15" key="1">
    <citation type="submission" date="2018-06" db="EMBL/GenBank/DDBJ databases">
        <title>Aestuariibacter litoralis strain KCTC 52945T.</title>
        <authorList>
            <person name="Li X."/>
            <person name="Salam N."/>
            <person name="Li J.-L."/>
            <person name="Chen Y.-M."/>
            <person name="Yang Z.-W."/>
            <person name="Zhang L.-Y."/>
            <person name="Han M.-X."/>
            <person name="Xiao M."/>
            <person name="Li W.-J."/>
        </authorList>
    </citation>
    <scope>NUCLEOTIDE SEQUENCE [LARGE SCALE GENOMIC DNA]</scope>
    <source>
        <strain evidence="15">KCTC 52945</strain>
    </source>
</reference>
<keyword evidence="5 12" id="KW-0378">Hydrolase</keyword>
<dbReference type="InterPro" id="IPR001650">
    <property type="entry name" value="Helicase_C-like"/>
</dbReference>
<dbReference type="Gene3D" id="3.40.50.300">
    <property type="entry name" value="P-loop containing nucleotide triphosphate hydrolases"/>
    <property type="match status" value="2"/>
</dbReference>
<feature type="binding site" evidence="12">
    <location>
        <position position="472"/>
    </location>
    <ligand>
        <name>Zn(2+)</name>
        <dbReference type="ChEBI" id="CHEBI:29105"/>
        <label>1</label>
    </ligand>
</feature>
<keyword evidence="3 12" id="KW-0479">Metal-binding</keyword>
<dbReference type="GO" id="GO:0006302">
    <property type="term" value="P:double-strand break repair"/>
    <property type="evidence" value="ECO:0007669"/>
    <property type="project" value="InterPro"/>
</dbReference>
<dbReference type="AlphaFoldDB" id="A0A2W2AIJ1"/>
<dbReference type="InterPro" id="IPR014001">
    <property type="entry name" value="Helicase_ATP-bd"/>
</dbReference>
<evidence type="ECO:0000256" key="8">
    <source>
        <dbReference type="ARBA" id="ARBA00022840"/>
    </source>
</evidence>
<dbReference type="HAMAP" id="MF_00983">
    <property type="entry name" value="PriA"/>
    <property type="match status" value="1"/>
</dbReference>
<evidence type="ECO:0000256" key="6">
    <source>
        <dbReference type="ARBA" id="ARBA00022806"/>
    </source>
</evidence>
<evidence type="ECO:0000256" key="7">
    <source>
        <dbReference type="ARBA" id="ARBA00022833"/>
    </source>
</evidence>
<keyword evidence="2 12" id="KW-0235">DNA replication</keyword>
<feature type="binding site" evidence="12">
    <location>
        <position position="475"/>
    </location>
    <ligand>
        <name>Zn(2+)</name>
        <dbReference type="ChEBI" id="CHEBI:29105"/>
        <label>1</label>
    </ligand>
</feature>
<keyword evidence="15" id="KW-1185">Reference proteome</keyword>
<evidence type="ECO:0000256" key="2">
    <source>
        <dbReference type="ARBA" id="ARBA00022705"/>
    </source>
</evidence>
<evidence type="ECO:0000256" key="9">
    <source>
        <dbReference type="ARBA" id="ARBA00023125"/>
    </source>
</evidence>
<keyword evidence="1 12" id="KW-0639">Primosome</keyword>
<dbReference type="GO" id="GO:0043138">
    <property type="term" value="F:3'-5' DNA helicase activity"/>
    <property type="evidence" value="ECO:0007669"/>
    <property type="project" value="UniProtKB-EC"/>
</dbReference>
<dbReference type="GO" id="GO:0008270">
    <property type="term" value="F:zinc ion binding"/>
    <property type="evidence" value="ECO:0007669"/>
    <property type="project" value="UniProtKB-UniRule"/>
</dbReference>
<keyword evidence="6 12" id="KW-0347">Helicase</keyword>
<dbReference type="Pfam" id="PF17764">
    <property type="entry name" value="PriA_3primeBD"/>
    <property type="match status" value="1"/>
</dbReference>
<evidence type="ECO:0000256" key="5">
    <source>
        <dbReference type="ARBA" id="ARBA00022801"/>
    </source>
</evidence>
<keyword evidence="8 12" id="KW-0067">ATP-binding</keyword>
<dbReference type="InterPro" id="IPR005259">
    <property type="entry name" value="PriA"/>
</dbReference>
<evidence type="ECO:0000256" key="3">
    <source>
        <dbReference type="ARBA" id="ARBA00022723"/>
    </source>
</evidence>
<dbReference type="GO" id="GO:0003677">
    <property type="term" value="F:DNA binding"/>
    <property type="evidence" value="ECO:0007669"/>
    <property type="project" value="UniProtKB-UniRule"/>
</dbReference>
<evidence type="ECO:0000256" key="11">
    <source>
        <dbReference type="ARBA" id="ARBA00048988"/>
    </source>
</evidence>
<comment type="function">
    <text evidence="12">Initiates the restart of stalled replication forks, which reloads the replicative helicase on sites other than the origin of replication. Recognizes and binds to abandoned replication forks and remodels them to uncover a helicase loading site. Promotes assembly of the primosome at these replication forks.</text>
</comment>
<sequence>MTRDSAIAEVLLPLALDGPYSYRVPEGMALEPGSYVIVPLGPRQMIGVVWALKDEAGTDKTLRDVGEVFDMPPLPETHRRFIDWLSAYYLEPAGNVLRMVLRSPGAFEGPREQIAYRATESAPKRMTPQRARVLEIAREGFAMRAAELAEAAGVGTSVIKALAKDGALEAVALPALKRFPEPDLNAGGFALSKDQQAAAEALRAVVAQRQHKVMLLDGVTGSGKTEVYFEAMAAALAAGGQVLLLLPEIALTQPFLERVERRFGCEPAQWHSDLRPRERERVWRGVADGTAKIVVGARSALFLPWKKLKLIVVDEEHESAYKQDDGVPYHARDMAVLYGSIGKFPVVLSSATPSLETLVNVDRGRYGVVRLTDRHGRPELPEIGLIDMKRVTSEPGTWISPPLFDEVKTTLEQGDQALLFLNRRGYAPLTLCRACGHRLECPNCAASLVEHRFRRQLMCHHCGHLEPMPKDCPSCHTEGKMVPVGPGVERLAEEAAVRFPEARIAILSSDLSRGTLLRDAIRDVEEGQFNLVIGTQLVAKGHHFPHLTLVGVVDADLALESSDPRGGERTWALMAQVAGRAGRGAKPGRALVQTYLPEHPLMQALKKGDRDSYLNQEKAIRENAGLPPYGRLAAIIISGNDAAETERFARSLGLIAPLVDGITVLGPAAAPIAMVRGRHRFRFLIKAAREVNVQAFLRLWLKDVKPKGSLSLQVDVDPYNFL</sequence>
<name>A0A2W2AIJ1_9HYPH</name>
<dbReference type="GO" id="GO:0016887">
    <property type="term" value="F:ATP hydrolysis activity"/>
    <property type="evidence" value="ECO:0007669"/>
    <property type="project" value="RHEA"/>
</dbReference>
<dbReference type="PANTHER" id="PTHR30580:SF0">
    <property type="entry name" value="PRIMOSOMAL PROTEIN N"/>
    <property type="match status" value="1"/>
</dbReference>
<dbReference type="EC" id="5.6.2.4" evidence="12"/>
<feature type="binding site" evidence="12">
    <location>
        <position position="432"/>
    </location>
    <ligand>
        <name>Zn(2+)</name>
        <dbReference type="ChEBI" id="CHEBI:29105"/>
        <label>1</label>
    </ligand>
</feature>
<feature type="domain" description="Helicase ATP-binding" evidence="13">
    <location>
        <begin position="205"/>
        <end position="371"/>
    </location>
</feature>
<evidence type="ECO:0000256" key="1">
    <source>
        <dbReference type="ARBA" id="ARBA00022515"/>
    </source>
</evidence>
<dbReference type="GO" id="GO:0006269">
    <property type="term" value="P:DNA replication, synthesis of primer"/>
    <property type="evidence" value="ECO:0007669"/>
    <property type="project" value="UniProtKB-KW"/>
</dbReference>
<dbReference type="PROSITE" id="PS51192">
    <property type="entry name" value="HELICASE_ATP_BIND_1"/>
    <property type="match status" value="1"/>
</dbReference>
<comment type="catalytic activity">
    <reaction evidence="12">
        <text>Couples ATP hydrolysis with the unwinding of duplex DNA by translocating in the 3'-5' direction.</text>
        <dbReference type="EC" id="5.6.2.4"/>
    </reaction>
</comment>
<feature type="binding site" evidence="12">
    <location>
        <position position="441"/>
    </location>
    <ligand>
        <name>Zn(2+)</name>
        <dbReference type="ChEBI" id="CHEBI:29105"/>
        <label>2</label>
    </ligand>
</feature>
<evidence type="ECO:0000313" key="15">
    <source>
        <dbReference type="Proteomes" id="UP000248795"/>
    </source>
</evidence>
<dbReference type="PANTHER" id="PTHR30580">
    <property type="entry name" value="PRIMOSOMAL PROTEIN N"/>
    <property type="match status" value="1"/>
</dbReference>
<dbReference type="NCBIfam" id="NF004070">
    <property type="entry name" value="PRK05580.2-2"/>
    <property type="match status" value="1"/>
</dbReference>
<dbReference type="GO" id="GO:0006310">
    <property type="term" value="P:DNA recombination"/>
    <property type="evidence" value="ECO:0007669"/>
    <property type="project" value="InterPro"/>
</dbReference>
<comment type="cofactor">
    <cofactor evidence="12">
        <name>Zn(2+)</name>
        <dbReference type="ChEBI" id="CHEBI:29105"/>
    </cofactor>
    <text evidence="12">Binds 2 zinc ions per subunit.</text>
</comment>
<dbReference type="InterPro" id="IPR040498">
    <property type="entry name" value="PriA_CRR"/>
</dbReference>
<dbReference type="Pfam" id="PF00270">
    <property type="entry name" value="DEAD"/>
    <property type="match status" value="1"/>
</dbReference>
<feature type="binding site" evidence="12">
    <location>
        <position position="462"/>
    </location>
    <ligand>
        <name>Zn(2+)</name>
        <dbReference type="ChEBI" id="CHEBI:29105"/>
        <label>2</label>
    </ligand>
</feature>
<accession>A0A2W2AIJ1</accession>
<dbReference type="GO" id="GO:1990077">
    <property type="term" value="C:primosome complex"/>
    <property type="evidence" value="ECO:0007669"/>
    <property type="project" value="UniProtKB-UniRule"/>
</dbReference>
<feature type="binding site" evidence="12">
    <location>
        <position position="444"/>
    </location>
    <ligand>
        <name>Zn(2+)</name>
        <dbReference type="ChEBI" id="CHEBI:29105"/>
        <label>2</label>
    </ligand>
</feature>
<proteinExistence type="inferred from homology"/>
<comment type="similarity">
    <text evidence="12">Belongs to the helicase family. PriA subfamily.</text>
</comment>
<comment type="caution">
    <text evidence="14">The sequence shown here is derived from an EMBL/GenBank/DDBJ whole genome shotgun (WGS) entry which is preliminary data.</text>
</comment>
<organism evidence="14 15">
    <name type="scientific">Aestuariivirga litoralis</name>
    <dbReference type="NCBI Taxonomy" id="2650924"/>
    <lineage>
        <taxon>Bacteria</taxon>
        <taxon>Pseudomonadati</taxon>
        <taxon>Pseudomonadota</taxon>
        <taxon>Alphaproteobacteria</taxon>
        <taxon>Hyphomicrobiales</taxon>
        <taxon>Aestuariivirgaceae</taxon>
        <taxon>Aestuariivirga</taxon>
    </lineage>
</organism>
<dbReference type="Pfam" id="PF18074">
    <property type="entry name" value="PriA_C"/>
    <property type="match status" value="1"/>
</dbReference>
<dbReference type="InterPro" id="IPR027417">
    <property type="entry name" value="P-loop_NTPase"/>
</dbReference>
<dbReference type="InterPro" id="IPR041222">
    <property type="entry name" value="PriA_3primeBD"/>
</dbReference>
<keyword evidence="9 12" id="KW-0238">DNA-binding</keyword>
<dbReference type="NCBIfam" id="TIGR00595">
    <property type="entry name" value="priA"/>
    <property type="match status" value="1"/>
</dbReference>
<dbReference type="EMBL" id="QKVK01000012">
    <property type="protein sequence ID" value="PZF75275.1"/>
    <property type="molecule type" value="Genomic_DNA"/>
</dbReference>
<gene>
    <name evidence="12" type="primary">priA</name>
    <name evidence="14" type="ORF">DK847_18860</name>
</gene>
<dbReference type="RefSeq" id="WP_111200101.1">
    <property type="nucleotide sequence ID" value="NZ_QKVK01000012.1"/>
</dbReference>
<evidence type="ECO:0000256" key="12">
    <source>
        <dbReference type="HAMAP-Rule" id="MF_00983"/>
    </source>
</evidence>
<dbReference type="InterPro" id="IPR041236">
    <property type="entry name" value="PriA_C"/>
</dbReference>
<dbReference type="SMART" id="SM00487">
    <property type="entry name" value="DEXDc"/>
    <property type="match status" value="1"/>
</dbReference>
<comment type="catalytic activity">
    <reaction evidence="11 12">
        <text>ATP + H2O = ADP + phosphate + H(+)</text>
        <dbReference type="Rhea" id="RHEA:13065"/>
        <dbReference type="ChEBI" id="CHEBI:15377"/>
        <dbReference type="ChEBI" id="CHEBI:15378"/>
        <dbReference type="ChEBI" id="CHEBI:30616"/>
        <dbReference type="ChEBI" id="CHEBI:43474"/>
        <dbReference type="ChEBI" id="CHEBI:456216"/>
        <dbReference type="EC" id="5.6.2.4"/>
    </reaction>
</comment>